<gene>
    <name evidence="7" type="ORF">C8D84_12416</name>
</gene>
<evidence type="ECO:0000256" key="2">
    <source>
        <dbReference type="ARBA" id="ARBA00022741"/>
    </source>
</evidence>
<name>A0A2V1ZKH4_PSYIM</name>
<keyword evidence="3 7" id="KW-0067">ATP-binding</keyword>
<evidence type="ECO:0000256" key="4">
    <source>
        <dbReference type="ARBA" id="ARBA00038388"/>
    </source>
</evidence>
<dbReference type="GO" id="GO:0022857">
    <property type="term" value="F:transmembrane transporter activity"/>
    <property type="evidence" value="ECO:0007669"/>
    <property type="project" value="UniProtKB-ARBA"/>
</dbReference>
<dbReference type="GO" id="GO:1902495">
    <property type="term" value="C:transmembrane transporter complex"/>
    <property type="evidence" value="ECO:0007669"/>
    <property type="project" value="UniProtKB-ARBA"/>
</dbReference>
<dbReference type="Pfam" id="PF00005">
    <property type="entry name" value="ABC_tran"/>
    <property type="match status" value="1"/>
</dbReference>
<evidence type="ECO:0000313" key="7">
    <source>
        <dbReference type="EMBL" id="PWK05180.1"/>
    </source>
</evidence>
<comment type="caution">
    <text evidence="7">The sequence shown here is derived from an EMBL/GenBank/DDBJ whole genome shotgun (WGS) entry which is preliminary data.</text>
</comment>
<feature type="domain" description="ABC transporter" evidence="6">
    <location>
        <begin position="37"/>
        <end position="261"/>
    </location>
</feature>
<dbReference type="PANTHER" id="PTHR42798">
    <property type="entry name" value="LIPOPROTEIN-RELEASING SYSTEM ATP-BINDING PROTEIN LOLD"/>
    <property type="match status" value="1"/>
</dbReference>
<dbReference type="SMART" id="SM00382">
    <property type="entry name" value="AAA"/>
    <property type="match status" value="1"/>
</dbReference>
<dbReference type="PROSITE" id="PS00211">
    <property type="entry name" value="ABC_TRANSPORTER_1"/>
    <property type="match status" value="1"/>
</dbReference>
<dbReference type="PANTHER" id="PTHR42798:SF7">
    <property type="entry name" value="ALPHA-D-RIBOSE 1-METHYLPHOSPHONATE 5-TRIPHOSPHATE SYNTHASE SUBUNIT PHNL"/>
    <property type="match status" value="1"/>
</dbReference>
<keyword evidence="8" id="KW-1185">Reference proteome</keyword>
<dbReference type="CDD" id="cd03255">
    <property type="entry name" value="ABC_MJ0796_LolCDE_FtsE"/>
    <property type="match status" value="1"/>
</dbReference>
<evidence type="ECO:0000256" key="5">
    <source>
        <dbReference type="SAM" id="MobiDB-lite"/>
    </source>
</evidence>
<dbReference type="Proteomes" id="UP000245655">
    <property type="component" value="Unassembled WGS sequence"/>
</dbReference>
<feature type="region of interest" description="Disordered" evidence="5">
    <location>
        <begin position="1"/>
        <end position="31"/>
    </location>
</feature>
<dbReference type="InterPro" id="IPR017871">
    <property type="entry name" value="ABC_transporter-like_CS"/>
</dbReference>
<feature type="compositionally biased region" description="Low complexity" evidence="5">
    <location>
        <begin position="1"/>
        <end position="16"/>
    </location>
</feature>
<keyword evidence="1" id="KW-0813">Transport</keyword>
<reference evidence="7 8" key="1">
    <citation type="submission" date="2018-05" db="EMBL/GenBank/DDBJ databases">
        <title>Genomic Encyclopedia of Type Strains, Phase IV (KMG-IV): sequencing the most valuable type-strain genomes for metagenomic binning, comparative biology and taxonomic classification.</title>
        <authorList>
            <person name="Goeker M."/>
        </authorList>
    </citation>
    <scope>NUCLEOTIDE SEQUENCE [LARGE SCALE GENOMIC DNA]</scope>
    <source>
        <strain evidence="7 8">DSM 7229</strain>
    </source>
</reference>
<accession>A0A2V1ZKH4</accession>
<feature type="compositionally biased region" description="Polar residues" evidence="5">
    <location>
        <begin position="17"/>
        <end position="31"/>
    </location>
</feature>
<keyword evidence="2" id="KW-0547">Nucleotide-binding</keyword>
<proteinExistence type="inferred from homology"/>
<evidence type="ECO:0000313" key="8">
    <source>
        <dbReference type="Proteomes" id="UP000245655"/>
    </source>
</evidence>
<protein>
    <submittedName>
        <fullName evidence="7">Lipoprotein-releasing system ATP-binding protein</fullName>
    </submittedName>
</protein>
<dbReference type="AlphaFoldDB" id="A0A2V1ZKH4"/>
<dbReference type="Gene3D" id="3.40.50.300">
    <property type="entry name" value="P-loop containing nucleotide triphosphate hydrolases"/>
    <property type="match status" value="1"/>
</dbReference>
<comment type="similarity">
    <text evidence="4">Belongs to the ABC transporter superfamily. Macrolide exporter (TC 3.A.1.122) family.</text>
</comment>
<dbReference type="PROSITE" id="PS50893">
    <property type="entry name" value="ABC_TRANSPORTER_2"/>
    <property type="match status" value="1"/>
</dbReference>
<evidence type="ECO:0000259" key="6">
    <source>
        <dbReference type="PROSITE" id="PS50893"/>
    </source>
</evidence>
<dbReference type="GO" id="GO:0016887">
    <property type="term" value="F:ATP hydrolysis activity"/>
    <property type="evidence" value="ECO:0007669"/>
    <property type="project" value="InterPro"/>
</dbReference>
<evidence type="ECO:0000256" key="1">
    <source>
        <dbReference type="ARBA" id="ARBA00022448"/>
    </source>
</evidence>
<dbReference type="InterPro" id="IPR003593">
    <property type="entry name" value="AAA+_ATPase"/>
</dbReference>
<dbReference type="EMBL" id="QGGM01000024">
    <property type="protein sequence ID" value="PWK05180.1"/>
    <property type="molecule type" value="Genomic_DNA"/>
</dbReference>
<dbReference type="GO" id="GO:0005524">
    <property type="term" value="F:ATP binding"/>
    <property type="evidence" value="ECO:0007669"/>
    <property type="project" value="UniProtKB-KW"/>
</dbReference>
<dbReference type="InterPro" id="IPR003439">
    <property type="entry name" value="ABC_transporter-like_ATP-bd"/>
</dbReference>
<evidence type="ECO:0000256" key="3">
    <source>
        <dbReference type="ARBA" id="ARBA00022840"/>
    </source>
</evidence>
<organism evidence="7 8">
    <name type="scientific">Psychrobacter immobilis</name>
    <dbReference type="NCBI Taxonomy" id="498"/>
    <lineage>
        <taxon>Bacteria</taxon>
        <taxon>Pseudomonadati</taxon>
        <taxon>Pseudomonadota</taxon>
        <taxon>Gammaproteobacteria</taxon>
        <taxon>Moraxellales</taxon>
        <taxon>Moraxellaceae</taxon>
        <taxon>Psychrobacter</taxon>
    </lineage>
</organism>
<keyword evidence="7" id="KW-0449">Lipoprotein</keyword>
<dbReference type="SUPFAM" id="SSF52540">
    <property type="entry name" value="P-loop containing nucleoside triphosphate hydrolases"/>
    <property type="match status" value="1"/>
</dbReference>
<dbReference type="InterPro" id="IPR017911">
    <property type="entry name" value="MacB-like_ATP-bd"/>
</dbReference>
<dbReference type="FunFam" id="3.40.50.300:FF:000032">
    <property type="entry name" value="Export ABC transporter ATP-binding protein"/>
    <property type="match status" value="1"/>
</dbReference>
<dbReference type="InterPro" id="IPR027417">
    <property type="entry name" value="P-loop_NTPase"/>
</dbReference>
<sequence length="263" mass="28485">MSNHDSSDTFNNDFNNVSANPFNKTSTPMSSQSHEVLRLEALKKSYNIGQPNEIEVLHGIDLTISNNDFAALIGPSGSGKSTLLNVLGLLDQPTSGELYLLGQATSAMNDAGRTALRGSSIGFVFQFHHLIQAFSALDNILMPLTLTRGRPNKLTIQKARELLAAVGLERFADSKPNELSGGQQQRVAIARALITEPALLLADEPTGNLDTVTAGEVFELFRKVNQERDCAVLLVTHDPRLSASCDRTINLVDGRIDSDTLNN</sequence>